<dbReference type="Proteomes" id="UP001142400">
    <property type="component" value="Unassembled WGS sequence"/>
</dbReference>
<name>A0A9X2M4Q3_STRMQ</name>
<dbReference type="AlphaFoldDB" id="A0A9X2M4Q3"/>
<proteinExistence type="predicted"/>
<dbReference type="EMBL" id="JANIIC010000086">
    <property type="protein sequence ID" value="MCQ8835621.1"/>
    <property type="molecule type" value="Genomic_DNA"/>
</dbReference>
<keyword evidence="3" id="KW-1185">Reference proteome</keyword>
<evidence type="ECO:0000313" key="3">
    <source>
        <dbReference type="Proteomes" id="UP001142400"/>
    </source>
</evidence>
<organism evidence="2 3">
    <name type="scientific">Streptomyces malaysiensis subsp. samsunensis</name>
    <dbReference type="NCBI Taxonomy" id="459658"/>
    <lineage>
        <taxon>Bacteria</taxon>
        <taxon>Bacillati</taxon>
        <taxon>Actinomycetota</taxon>
        <taxon>Actinomycetes</taxon>
        <taxon>Kitasatosporales</taxon>
        <taxon>Streptomycetaceae</taxon>
        <taxon>Streptomyces</taxon>
        <taxon>Streptomyces violaceusniger group</taxon>
    </lineage>
</organism>
<gene>
    <name evidence="2" type="ORF">NQU54_43090</name>
</gene>
<evidence type="ECO:0000313" key="2">
    <source>
        <dbReference type="EMBL" id="MCQ8835621.1"/>
    </source>
</evidence>
<reference evidence="2" key="1">
    <citation type="submission" date="2022-06" db="EMBL/GenBank/DDBJ databases">
        <title>WGS of actinobacteria.</title>
        <authorList>
            <person name="Thawai C."/>
        </authorList>
    </citation>
    <scope>NUCLEOTIDE SEQUENCE</scope>
    <source>
        <strain evidence="2">DSM 42010</strain>
    </source>
</reference>
<sequence length="120" mass="12676">MSTPPRPHLKSLPGTPDQPSTAEPALTTDGRSAPKDAGRKAALSAVRPDPQQVTVSGILPGLQIRGLLDRVPVADWLCRCGHHERARGRAAVTELTTRVRVGVCPHRAPAPAETEGRSVA</sequence>
<evidence type="ECO:0000256" key="1">
    <source>
        <dbReference type="SAM" id="MobiDB-lite"/>
    </source>
</evidence>
<dbReference type="RefSeq" id="WP_257635759.1">
    <property type="nucleotide sequence ID" value="NZ_JANIIC010000086.1"/>
</dbReference>
<accession>A0A9X2M4Q3</accession>
<feature type="region of interest" description="Disordered" evidence="1">
    <location>
        <begin position="1"/>
        <end position="49"/>
    </location>
</feature>
<protein>
    <submittedName>
        <fullName evidence="2">Uncharacterized protein</fullName>
    </submittedName>
</protein>
<comment type="caution">
    <text evidence="2">The sequence shown here is derived from an EMBL/GenBank/DDBJ whole genome shotgun (WGS) entry which is preliminary data.</text>
</comment>